<dbReference type="PROSITE" id="PS50006">
    <property type="entry name" value="FHA_DOMAIN"/>
    <property type="match status" value="1"/>
</dbReference>
<feature type="compositionally biased region" description="Low complexity" evidence="1">
    <location>
        <begin position="253"/>
        <end position="262"/>
    </location>
</feature>
<feature type="region of interest" description="Disordered" evidence="1">
    <location>
        <begin position="107"/>
        <end position="262"/>
    </location>
</feature>
<keyword evidence="4" id="KW-1185">Reference proteome</keyword>
<organism evidence="3 4">
    <name type="scientific">Rhodovulum iodosum</name>
    <dbReference type="NCBI Taxonomy" id="68291"/>
    <lineage>
        <taxon>Bacteria</taxon>
        <taxon>Pseudomonadati</taxon>
        <taxon>Pseudomonadota</taxon>
        <taxon>Alphaproteobacteria</taxon>
        <taxon>Rhodobacterales</taxon>
        <taxon>Paracoccaceae</taxon>
        <taxon>Rhodovulum</taxon>
    </lineage>
</organism>
<reference evidence="3 4" key="1">
    <citation type="submission" date="2024-06" db="EMBL/GenBank/DDBJ databases">
        <title>Genome of Rhodovulum iodosum, a marine photoferrotroph.</title>
        <authorList>
            <person name="Bianchini G."/>
            <person name="Nikeleit V."/>
            <person name="Kappler A."/>
            <person name="Bryce C."/>
            <person name="Sanchez-Baracaldo P."/>
        </authorList>
    </citation>
    <scope>NUCLEOTIDE SEQUENCE [LARGE SCALE GENOMIC DNA]</scope>
    <source>
        <strain evidence="3 4">UT/N1</strain>
    </source>
</reference>
<dbReference type="InterPro" id="IPR000253">
    <property type="entry name" value="FHA_dom"/>
</dbReference>
<name>A0ABV3XUT8_9RHOB</name>
<feature type="compositionally biased region" description="Pro residues" evidence="1">
    <location>
        <begin position="241"/>
        <end position="252"/>
    </location>
</feature>
<sequence>MTLTLVLENAPHPQAETSRRLEAGELTIGRDASADWQIDDPEKYVSRRHCTVLADDGGFTVTDTSSGGLFVDGADQPLGPGNSVRLEPGMRLRLGDFVLRVDLPATDRPAAPEPARKSGPFDFSFDEAPAYEPAPERPADLPPRFRGSMATGGYAEPEPEPGKDPAAFQFDDPFTLDPERARKTPPPERETGPDTPPAPPAGGGGYFGALDAPIGGPADPAPEPPRQRQRPVPPAAAEEAAPPPPQGAPPAARPSAPTPSDAALRDAFYRGLGIAPPDDGATTEAEMEALGARFRALTEGLMAMLRARSQEKQNVRVAQTVIGSADVNPLKFLATPAEGVDALVRPRGPGYLDPDAAISAAYRDLADHQMRTWVALQAALRRMIDRFDPAEIEKELQDMGLIETWLSGGRGAKLWQLYEERYREIAESAEDRFLGEVGADFREAYEDGQGR</sequence>
<dbReference type="Pfam" id="PF20232">
    <property type="entry name" value="T6SS_FHA_C"/>
    <property type="match status" value="1"/>
</dbReference>
<evidence type="ECO:0000313" key="3">
    <source>
        <dbReference type="EMBL" id="MEX5729116.1"/>
    </source>
</evidence>
<dbReference type="NCBIfam" id="TIGR03354">
    <property type="entry name" value="VI_FHA"/>
    <property type="match status" value="1"/>
</dbReference>
<feature type="compositionally biased region" description="Low complexity" evidence="1">
    <location>
        <begin position="208"/>
        <end position="218"/>
    </location>
</feature>
<dbReference type="SUPFAM" id="SSF49879">
    <property type="entry name" value="SMAD/FHA domain"/>
    <property type="match status" value="1"/>
</dbReference>
<accession>A0ABV3XUT8</accession>
<evidence type="ECO:0000256" key="1">
    <source>
        <dbReference type="SAM" id="MobiDB-lite"/>
    </source>
</evidence>
<evidence type="ECO:0000259" key="2">
    <source>
        <dbReference type="PROSITE" id="PS50006"/>
    </source>
</evidence>
<proteinExistence type="predicted"/>
<feature type="compositionally biased region" description="Basic and acidic residues" evidence="1">
    <location>
        <begin position="177"/>
        <end position="192"/>
    </location>
</feature>
<dbReference type="CDD" id="cd00060">
    <property type="entry name" value="FHA"/>
    <property type="match status" value="1"/>
</dbReference>
<gene>
    <name evidence="3" type="ORF">Ga0609869_002469</name>
</gene>
<dbReference type="InterPro" id="IPR046883">
    <property type="entry name" value="T6SS_FHA_C"/>
</dbReference>
<dbReference type="Gene3D" id="2.60.200.20">
    <property type="match status" value="1"/>
</dbReference>
<dbReference type="EMBL" id="JBEHHI010000002">
    <property type="protein sequence ID" value="MEX5729116.1"/>
    <property type="molecule type" value="Genomic_DNA"/>
</dbReference>
<protein>
    <submittedName>
        <fullName evidence="3">Type VI secretion system protein ImpI</fullName>
    </submittedName>
</protein>
<dbReference type="Proteomes" id="UP001560019">
    <property type="component" value="Unassembled WGS sequence"/>
</dbReference>
<dbReference type="InterPro" id="IPR017735">
    <property type="entry name" value="T6SS_FHA"/>
</dbReference>
<dbReference type="PRINTS" id="PR01217">
    <property type="entry name" value="PRICHEXTENSN"/>
</dbReference>
<feature type="domain" description="FHA" evidence="2">
    <location>
        <begin position="26"/>
        <end position="76"/>
    </location>
</feature>
<dbReference type="Pfam" id="PF00498">
    <property type="entry name" value="FHA"/>
    <property type="match status" value="1"/>
</dbReference>
<dbReference type="SMART" id="SM00240">
    <property type="entry name" value="FHA"/>
    <property type="match status" value="1"/>
</dbReference>
<dbReference type="InterPro" id="IPR008984">
    <property type="entry name" value="SMAD_FHA_dom_sf"/>
</dbReference>
<dbReference type="RefSeq" id="WP_369022864.1">
    <property type="nucleotide sequence ID" value="NZ_JBEHHI010000002.1"/>
</dbReference>
<evidence type="ECO:0000313" key="4">
    <source>
        <dbReference type="Proteomes" id="UP001560019"/>
    </source>
</evidence>
<comment type="caution">
    <text evidence="3">The sequence shown here is derived from an EMBL/GenBank/DDBJ whole genome shotgun (WGS) entry which is preliminary data.</text>
</comment>